<evidence type="ECO:0000313" key="3">
    <source>
        <dbReference type="EMBL" id="MCP8937857.1"/>
    </source>
</evidence>
<comment type="caution">
    <text evidence="3">The sequence shown here is derived from an EMBL/GenBank/DDBJ whole genome shotgun (WGS) entry which is preliminary data.</text>
</comment>
<dbReference type="Proteomes" id="UP001205890">
    <property type="component" value="Unassembled WGS sequence"/>
</dbReference>
<reference evidence="3 4" key="1">
    <citation type="submission" date="2022-07" db="EMBL/GenBank/DDBJ databases">
        <authorList>
            <person name="Li W.-J."/>
            <person name="Deng Q.-Q."/>
        </authorList>
    </citation>
    <scope>NUCLEOTIDE SEQUENCE [LARGE SCALE GENOMIC DNA]</scope>
    <source>
        <strain evidence="3 4">SYSU M60028</strain>
    </source>
</reference>
<dbReference type="RefSeq" id="WP_254739225.1">
    <property type="nucleotide sequence ID" value="NZ_JANCLU010000003.1"/>
</dbReference>
<protein>
    <submittedName>
        <fullName evidence="3">Pilus assembly protein</fullName>
    </submittedName>
</protein>
<organism evidence="3 4">
    <name type="scientific">Alsobacter ponti</name>
    <dbReference type="NCBI Taxonomy" id="2962936"/>
    <lineage>
        <taxon>Bacteria</taxon>
        <taxon>Pseudomonadati</taxon>
        <taxon>Pseudomonadota</taxon>
        <taxon>Alphaproteobacteria</taxon>
        <taxon>Hyphomicrobiales</taxon>
        <taxon>Alsobacteraceae</taxon>
        <taxon>Alsobacter</taxon>
    </lineage>
</organism>
<feature type="domain" description="TadE-like" evidence="2">
    <location>
        <begin position="14"/>
        <end position="56"/>
    </location>
</feature>
<accession>A0ABT1L8N5</accession>
<evidence type="ECO:0000313" key="4">
    <source>
        <dbReference type="Proteomes" id="UP001205890"/>
    </source>
</evidence>
<keyword evidence="1" id="KW-0472">Membrane</keyword>
<evidence type="ECO:0000259" key="2">
    <source>
        <dbReference type="Pfam" id="PF07811"/>
    </source>
</evidence>
<sequence length="162" mass="17106">MFAVFRTLRDDTTGAALVEAALLAPLLIVIGFATMDYATFVYQRHVMLTGVRDAARYLARTDCSGSGEATMILNAKNLAVTGQISGGTSRVQAWTIANVQVSGTSSNPCVAMAAYTTLRNGIPSLVTVQSTFSYTGLGFVTSLGLPIPAQISVQHTERVIGQ</sequence>
<dbReference type="InterPro" id="IPR012495">
    <property type="entry name" value="TadE-like_dom"/>
</dbReference>
<keyword evidence="1" id="KW-1133">Transmembrane helix</keyword>
<gene>
    <name evidence="3" type="ORF">NK718_04965</name>
</gene>
<keyword evidence="1" id="KW-0812">Transmembrane</keyword>
<dbReference type="Pfam" id="PF07811">
    <property type="entry name" value="TadE"/>
    <property type="match status" value="1"/>
</dbReference>
<proteinExistence type="predicted"/>
<feature type="transmembrane region" description="Helical" evidence="1">
    <location>
        <begin position="20"/>
        <end position="42"/>
    </location>
</feature>
<evidence type="ECO:0000256" key="1">
    <source>
        <dbReference type="SAM" id="Phobius"/>
    </source>
</evidence>
<name>A0ABT1L8N5_9HYPH</name>
<dbReference type="EMBL" id="JANCLU010000003">
    <property type="protein sequence ID" value="MCP8937857.1"/>
    <property type="molecule type" value="Genomic_DNA"/>
</dbReference>
<keyword evidence="4" id="KW-1185">Reference proteome</keyword>